<reference evidence="1 2" key="1">
    <citation type="submission" date="2016-04" db="EMBL/GenBank/DDBJ databases">
        <title>The genome of Intoshia linei affirms orthonectids as highly simplified spiralians.</title>
        <authorList>
            <person name="Mikhailov K.V."/>
            <person name="Slusarev G.S."/>
            <person name="Nikitin M.A."/>
            <person name="Logacheva M.D."/>
            <person name="Penin A."/>
            <person name="Aleoshin V."/>
            <person name="Panchin Y.V."/>
        </authorList>
    </citation>
    <scope>NUCLEOTIDE SEQUENCE [LARGE SCALE GENOMIC DNA]</scope>
    <source>
        <strain evidence="1">Intl2013</strain>
        <tissue evidence="1">Whole animal</tissue>
    </source>
</reference>
<evidence type="ECO:0000313" key="1">
    <source>
        <dbReference type="EMBL" id="OAF69094.1"/>
    </source>
</evidence>
<dbReference type="AlphaFoldDB" id="A0A177B6P3"/>
<keyword evidence="2" id="KW-1185">Reference proteome</keyword>
<organism evidence="1 2">
    <name type="scientific">Intoshia linei</name>
    <dbReference type="NCBI Taxonomy" id="1819745"/>
    <lineage>
        <taxon>Eukaryota</taxon>
        <taxon>Metazoa</taxon>
        <taxon>Spiralia</taxon>
        <taxon>Lophotrochozoa</taxon>
        <taxon>Mesozoa</taxon>
        <taxon>Orthonectida</taxon>
        <taxon>Rhopaluridae</taxon>
        <taxon>Intoshia</taxon>
    </lineage>
</organism>
<dbReference type="EMBL" id="LWCA01000337">
    <property type="protein sequence ID" value="OAF69094.1"/>
    <property type="molecule type" value="Genomic_DNA"/>
</dbReference>
<name>A0A177B6P3_9BILA</name>
<accession>A0A177B6P3</accession>
<gene>
    <name evidence="1" type="ORF">A3Q56_03109</name>
</gene>
<evidence type="ECO:0000313" key="2">
    <source>
        <dbReference type="Proteomes" id="UP000078046"/>
    </source>
</evidence>
<comment type="caution">
    <text evidence="1">The sequence shown here is derived from an EMBL/GenBank/DDBJ whole genome shotgun (WGS) entry which is preliminary data.</text>
</comment>
<sequence>MRALNKEIGCCTDKINSDIQFFKKDFCLQFDGKRAHDYGNTIVEFLTVCITSDGFYKIIVLRSLINSKSETILAFCMLLFN</sequence>
<dbReference type="Proteomes" id="UP000078046">
    <property type="component" value="Unassembled WGS sequence"/>
</dbReference>
<protein>
    <submittedName>
        <fullName evidence="1">Uncharacterized protein</fullName>
    </submittedName>
</protein>
<proteinExistence type="predicted"/>